<dbReference type="InterPro" id="IPR052942">
    <property type="entry name" value="LPS_cholinephosphotransferase"/>
</dbReference>
<evidence type="ECO:0000313" key="2">
    <source>
        <dbReference type="EMBL" id="SJZ37393.1"/>
    </source>
</evidence>
<protein>
    <submittedName>
        <fullName evidence="2">Lipopolysaccharide cholinephosphotransferase</fullName>
    </submittedName>
</protein>
<name>A0A1T4K4X4_9FIRM</name>
<proteinExistence type="predicted"/>
<evidence type="ECO:0000313" key="3">
    <source>
        <dbReference type="Proteomes" id="UP000189857"/>
    </source>
</evidence>
<dbReference type="OrthoDB" id="9786100at2"/>
<organism evidence="2 3">
    <name type="scientific">Eubacterium ruminantium</name>
    <dbReference type="NCBI Taxonomy" id="42322"/>
    <lineage>
        <taxon>Bacteria</taxon>
        <taxon>Bacillati</taxon>
        <taxon>Bacillota</taxon>
        <taxon>Clostridia</taxon>
        <taxon>Eubacteriales</taxon>
        <taxon>Eubacteriaceae</taxon>
        <taxon>Eubacterium</taxon>
    </lineage>
</organism>
<reference evidence="2 3" key="1">
    <citation type="submission" date="2017-02" db="EMBL/GenBank/DDBJ databases">
        <authorList>
            <person name="Peterson S.W."/>
        </authorList>
    </citation>
    <scope>NUCLEOTIDE SEQUENCE [LARGE SCALE GENOMIC DNA]</scope>
    <source>
        <strain evidence="2 3">ATCC 17233</strain>
    </source>
</reference>
<gene>
    <name evidence="2" type="ORF">SAMN02745110_00156</name>
</gene>
<keyword evidence="2" id="KW-0808">Transferase</keyword>
<dbReference type="AlphaFoldDB" id="A0A1T4K4X4"/>
<dbReference type="Pfam" id="PF04991">
    <property type="entry name" value="LicD"/>
    <property type="match status" value="1"/>
</dbReference>
<dbReference type="InterPro" id="IPR007074">
    <property type="entry name" value="LicD/FKTN/FKRP_NTP_transf"/>
</dbReference>
<dbReference type="EMBL" id="FUXA01000003">
    <property type="protein sequence ID" value="SJZ37393.1"/>
    <property type="molecule type" value="Genomic_DNA"/>
</dbReference>
<dbReference type="PANTHER" id="PTHR43404:SF2">
    <property type="entry name" value="LIPOPOLYSACCHARIDE CHOLINEPHOSPHOTRANSFERASE LICD"/>
    <property type="match status" value="1"/>
</dbReference>
<dbReference type="GO" id="GO:0016740">
    <property type="term" value="F:transferase activity"/>
    <property type="evidence" value="ECO:0007669"/>
    <property type="project" value="UniProtKB-KW"/>
</dbReference>
<dbReference type="Proteomes" id="UP000189857">
    <property type="component" value="Unassembled WGS sequence"/>
</dbReference>
<dbReference type="GO" id="GO:0009100">
    <property type="term" value="P:glycoprotein metabolic process"/>
    <property type="evidence" value="ECO:0007669"/>
    <property type="project" value="UniProtKB-ARBA"/>
</dbReference>
<feature type="domain" description="LicD/FKTN/FKRP nucleotidyltransferase" evidence="1">
    <location>
        <begin position="28"/>
        <end position="249"/>
    </location>
</feature>
<evidence type="ECO:0000259" key="1">
    <source>
        <dbReference type="Pfam" id="PF04991"/>
    </source>
</evidence>
<dbReference type="PANTHER" id="PTHR43404">
    <property type="entry name" value="LIPOPOLYSACCHARIDE CHOLINEPHOSPHOTRANSFERASE LICD"/>
    <property type="match status" value="1"/>
</dbReference>
<sequence>MEIVENSKKLELMQSVLFEIICDIDDFCTENNIRYYLSGGSCIGAVRHNGFIPWDDDVDIMMPRKDYMKFLKTFGKAYEAKYGLSSCEIDKTWVRPFARVWRKGTSVVYKNVNDKEIGIFADIMPIDGLPDGRLARKFFYKKLQVLEIIRNSTIRKAFVKDEKYRTIKKIMGLFTKHLSARGIALRMNLSARKYDFDTSNLVGVSLAVHYWDRETIERKHMAEAVRVDFCGRKLPIPVGYDTYLSNLYGDYMVIPDKEHQITHNELYTLKVDTNEIKY</sequence>
<keyword evidence="3" id="KW-1185">Reference proteome</keyword>
<dbReference type="RefSeq" id="WP_078785838.1">
    <property type="nucleotide sequence ID" value="NZ_CAJOJK010000003.1"/>
</dbReference>
<accession>A0A1T4K4X4</accession>